<protein>
    <submittedName>
        <fullName evidence="1">Transcriptional regulator</fullName>
    </submittedName>
</protein>
<gene>
    <name evidence="1" type="ORF">BKG92_02210</name>
</gene>
<dbReference type="Proteomes" id="UP000188573">
    <property type="component" value="Unassembled WGS sequence"/>
</dbReference>
<sequence>MSGLTIYCPFCGHKVGIRTSSKLSLLVTSARLYCPQCNQLQAEFVGQITNIRRAVFVDCPEANGWEKSEKELLKEAGMKPMTNEERLAQLKESGNTQGKLNF</sequence>
<dbReference type="RefSeq" id="WP_077421935.1">
    <property type="nucleotide sequence ID" value="NZ_MLAG01000007.1"/>
</dbReference>
<organism evidence="1 2">
    <name type="scientific">Rodentibacter ratti</name>
    <dbReference type="NCBI Taxonomy" id="1906745"/>
    <lineage>
        <taxon>Bacteria</taxon>
        <taxon>Pseudomonadati</taxon>
        <taxon>Pseudomonadota</taxon>
        <taxon>Gammaproteobacteria</taxon>
        <taxon>Pasteurellales</taxon>
        <taxon>Pasteurellaceae</taxon>
        <taxon>Rodentibacter</taxon>
    </lineage>
</organism>
<name>A0A1V3L1I2_9PAST</name>
<accession>A0A1V3L1I2</accession>
<proteinExistence type="predicted"/>
<reference evidence="1 2" key="1">
    <citation type="submission" date="2016-10" db="EMBL/GenBank/DDBJ databases">
        <title>Rodentibacter gen. nov. and new species.</title>
        <authorList>
            <person name="Christensen H."/>
        </authorList>
    </citation>
    <scope>NUCLEOTIDE SEQUENCE [LARGE SCALE GENOMIC DNA]</scope>
    <source>
        <strain evidence="1 2">Ac81</strain>
    </source>
</reference>
<comment type="caution">
    <text evidence="1">The sequence shown here is derived from an EMBL/GenBank/DDBJ whole genome shotgun (WGS) entry which is preliminary data.</text>
</comment>
<dbReference type="EMBL" id="MLAG01000007">
    <property type="protein sequence ID" value="OOF83814.1"/>
    <property type="molecule type" value="Genomic_DNA"/>
</dbReference>
<evidence type="ECO:0000313" key="1">
    <source>
        <dbReference type="EMBL" id="OOF83814.1"/>
    </source>
</evidence>
<dbReference type="AlphaFoldDB" id="A0A1V3L1I2"/>
<keyword evidence="2" id="KW-1185">Reference proteome</keyword>
<evidence type="ECO:0000313" key="2">
    <source>
        <dbReference type="Proteomes" id="UP000188573"/>
    </source>
</evidence>